<proteinExistence type="predicted"/>
<dbReference type="AlphaFoldDB" id="A0A8X6SPF0"/>
<dbReference type="GO" id="GO:0071897">
    <property type="term" value="P:DNA biosynthetic process"/>
    <property type="evidence" value="ECO:0007669"/>
    <property type="project" value="UniProtKB-ARBA"/>
</dbReference>
<dbReference type="EMBL" id="BMAU01021316">
    <property type="protein sequence ID" value="GFY12807.1"/>
    <property type="molecule type" value="Genomic_DNA"/>
</dbReference>
<evidence type="ECO:0000259" key="1">
    <source>
        <dbReference type="PROSITE" id="PS50878"/>
    </source>
</evidence>
<dbReference type="InterPro" id="IPR000477">
    <property type="entry name" value="RT_dom"/>
</dbReference>
<name>A0A8X6SPF0_TRICX</name>
<dbReference type="InterPro" id="IPR043502">
    <property type="entry name" value="DNA/RNA_pol_sf"/>
</dbReference>
<evidence type="ECO:0000313" key="2">
    <source>
        <dbReference type="EMBL" id="GFY12807.1"/>
    </source>
</evidence>
<accession>A0A8X6SPF0</accession>
<gene>
    <name evidence="2" type="primary">TY3B-I</name>
    <name evidence="2" type="ORF">TNCV_4284651</name>
</gene>
<dbReference type="PROSITE" id="PS50878">
    <property type="entry name" value="RT_POL"/>
    <property type="match status" value="1"/>
</dbReference>
<organism evidence="2 3">
    <name type="scientific">Trichonephila clavipes</name>
    <name type="common">Golden silk orbweaver</name>
    <name type="synonym">Nephila clavipes</name>
    <dbReference type="NCBI Taxonomy" id="2585209"/>
    <lineage>
        <taxon>Eukaryota</taxon>
        <taxon>Metazoa</taxon>
        <taxon>Ecdysozoa</taxon>
        <taxon>Arthropoda</taxon>
        <taxon>Chelicerata</taxon>
        <taxon>Arachnida</taxon>
        <taxon>Araneae</taxon>
        <taxon>Araneomorphae</taxon>
        <taxon>Entelegynae</taxon>
        <taxon>Araneoidea</taxon>
        <taxon>Nephilidae</taxon>
        <taxon>Trichonephila</taxon>
    </lineage>
</organism>
<protein>
    <recommendedName>
        <fullName evidence="1">Reverse transcriptase domain-containing protein</fullName>
    </recommendedName>
</protein>
<dbReference type="CDD" id="cd01647">
    <property type="entry name" value="RT_LTR"/>
    <property type="match status" value="1"/>
</dbReference>
<dbReference type="Proteomes" id="UP000887159">
    <property type="component" value="Unassembled WGS sequence"/>
</dbReference>
<dbReference type="PANTHER" id="PTHR37984">
    <property type="entry name" value="PROTEIN CBG26694"/>
    <property type="match status" value="1"/>
</dbReference>
<dbReference type="FunFam" id="3.30.70.270:FF:000003">
    <property type="entry name" value="Transposon Ty3-G Gag-Pol polyprotein"/>
    <property type="match status" value="1"/>
</dbReference>
<reference evidence="2" key="1">
    <citation type="submission" date="2020-08" db="EMBL/GenBank/DDBJ databases">
        <title>Multicomponent nature underlies the extraordinary mechanical properties of spider dragline silk.</title>
        <authorList>
            <person name="Kono N."/>
            <person name="Nakamura H."/>
            <person name="Mori M."/>
            <person name="Yoshida Y."/>
            <person name="Ohtoshi R."/>
            <person name="Malay A.D."/>
            <person name="Moran D.A.P."/>
            <person name="Tomita M."/>
            <person name="Numata K."/>
            <person name="Arakawa K."/>
        </authorList>
    </citation>
    <scope>NUCLEOTIDE SEQUENCE</scope>
</reference>
<dbReference type="InterPro" id="IPR043128">
    <property type="entry name" value="Rev_trsase/Diguanyl_cyclase"/>
</dbReference>
<dbReference type="Pfam" id="PF00078">
    <property type="entry name" value="RVT_1"/>
    <property type="match status" value="1"/>
</dbReference>
<feature type="domain" description="Reverse transcriptase" evidence="1">
    <location>
        <begin position="1"/>
        <end position="80"/>
    </location>
</feature>
<sequence length="168" mass="19519">MQFGLCNAASTFQRFVDEVLRGLNFVYAFIDDILVATSSEAEHIQHLRLLFQRLDQYGLSINPSKCTFGIPTLNFLPFQVCSSGIKPLEDSVEAVLKFPKSPTITDLRRFLGMLNYYRRFIRQAAHIFAPQVNFLKGVRNKKRSKRNVKIKPKKFYNGRMKLLQLLNW</sequence>
<dbReference type="SUPFAM" id="SSF56672">
    <property type="entry name" value="DNA/RNA polymerases"/>
    <property type="match status" value="1"/>
</dbReference>
<comment type="caution">
    <text evidence="2">The sequence shown here is derived from an EMBL/GenBank/DDBJ whole genome shotgun (WGS) entry which is preliminary data.</text>
</comment>
<dbReference type="Gene3D" id="3.30.70.270">
    <property type="match status" value="2"/>
</dbReference>
<dbReference type="InterPro" id="IPR050951">
    <property type="entry name" value="Retrovirus_Pol_polyprotein"/>
</dbReference>
<evidence type="ECO:0000313" key="3">
    <source>
        <dbReference type="Proteomes" id="UP000887159"/>
    </source>
</evidence>
<keyword evidence="3" id="KW-1185">Reference proteome</keyword>
<dbReference type="PANTHER" id="PTHR37984:SF5">
    <property type="entry name" value="PROTEIN NYNRIN-LIKE"/>
    <property type="match status" value="1"/>
</dbReference>